<reference evidence="1" key="2">
    <citation type="submission" date="2021-05" db="EMBL/GenBank/DDBJ databases">
        <authorList>
            <person name="Pain A."/>
        </authorList>
    </citation>
    <scope>NUCLEOTIDE SEQUENCE</scope>
    <source>
        <strain evidence="1">1802A</strain>
    </source>
</reference>
<sequence length="244" mass="27784">MPLKGASNILSMDVVQLSRYVRRRFHVSLLGTDDVDESRDLAFQILALKNGLENNRPEHLKIFYNLLQASHQGFFSHKSVRNLYIGFPHLHHHYKENYRTFAGETPTPACGIGDSLLINAGSFLSQHTFACATSHLGRLSNDDINRYLHKSHQFDDDVRLNRLLVKILAELLMKRSLPEEVAGDLKNVLTTAVKSWELTWNDEHNIHYLLDLLVVTAALGVEDSCVLSLIERARILSTNPRYKV</sequence>
<organism evidence="1 2">
    <name type="scientific">Babesia divergens</name>
    <dbReference type="NCBI Taxonomy" id="32595"/>
    <lineage>
        <taxon>Eukaryota</taxon>
        <taxon>Sar</taxon>
        <taxon>Alveolata</taxon>
        <taxon>Apicomplexa</taxon>
        <taxon>Aconoidasida</taxon>
        <taxon>Piroplasmida</taxon>
        <taxon>Babesiidae</taxon>
        <taxon>Babesia</taxon>
    </lineage>
</organism>
<dbReference type="AlphaFoldDB" id="A0AAD9GCG8"/>
<protein>
    <submittedName>
        <fullName evidence="1">Uncharacterized protein</fullName>
    </submittedName>
</protein>
<evidence type="ECO:0000313" key="2">
    <source>
        <dbReference type="Proteomes" id="UP001195914"/>
    </source>
</evidence>
<dbReference type="Proteomes" id="UP001195914">
    <property type="component" value="Unassembled WGS sequence"/>
</dbReference>
<keyword evidence="2" id="KW-1185">Reference proteome</keyword>
<proteinExistence type="predicted"/>
<name>A0AAD9GCG8_BABDI</name>
<reference evidence="1" key="1">
    <citation type="journal article" date="2014" name="Nucleic Acids Res.">
        <title>The evolutionary dynamics of variant antigen genes in Babesia reveal a history of genomic innovation underlying host-parasite interaction.</title>
        <authorList>
            <person name="Jackson A.P."/>
            <person name="Otto T.D."/>
            <person name="Darby A."/>
            <person name="Ramaprasad A."/>
            <person name="Xia D."/>
            <person name="Echaide I.E."/>
            <person name="Farber M."/>
            <person name="Gahlot S."/>
            <person name="Gamble J."/>
            <person name="Gupta D."/>
            <person name="Gupta Y."/>
            <person name="Jackson L."/>
            <person name="Malandrin L."/>
            <person name="Malas T.B."/>
            <person name="Moussa E."/>
            <person name="Nair M."/>
            <person name="Reid A.J."/>
            <person name="Sanders M."/>
            <person name="Sharma J."/>
            <person name="Tracey A."/>
            <person name="Quail M.A."/>
            <person name="Weir W."/>
            <person name="Wastling J.M."/>
            <person name="Hall N."/>
            <person name="Willadsen P."/>
            <person name="Lingelbach K."/>
            <person name="Shiels B."/>
            <person name="Tait A."/>
            <person name="Berriman M."/>
            <person name="Allred D.R."/>
            <person name="Pain A."/>
        </authorList>
    </citation>
    <scope>NUCLEOTIDE SEQUENCE</scope>
    <source>
        <strain evidence="1">1802A</strain>
    </source>
</reference>
<dbReference type="EMBL" id="JAHBMH010000044">
    <property type="protein sequence ID" value="KAK1935862.1"/>
    <property type="molecule type" value="Genomic_DNA"/>
</dbReference>
<accession>A0AAD9GCG8</accession>
<evidence type="ECO:0000313" key="1">
    <source>
        <dbReference type="EMBL" id="KAK1935862.1"/>
    </source>
</evidence>
<comment type="caution">
    <text evidence="1">The sequence shown here is derived from an EMBL/GenBank/DDBJ whole genome shotgun (WGS) entry which is preliminary data.</text>
</comment>
<gene>
    <name evidence="1" type="ORF">X943_000041</name>
</gene>